<dbReference type="SUPFAM" id="SSF46626">
    <property type="entry name" value="Cytochrome c"/>
    <property type="match status" value="2"/>
</dbReference>
<dbReference type="AlphaFoldDB" id="A0A8J6P7T1"/>
<dbReference type="InterPro" id="IPR050597">
    <property type="entry name" value="Cytochrome_c_Oxidase_Subunit"/>
</dbReference>
<sequence>MEGIKQTFRAMAIVVVSGISSAANLEIGEEINEVCAGCHGEYAEGGKEGEYPRLAGLPEKYIAEELRRFKSRERLNHPMIPYTKERELPEEDLLDVSAYLPTIQLYSKLPPIDEENFDAYERLLLSKKLLTIPRLEGDVNAGEKLYNQECASCHGRHGEGKPKKSIPLLTGQYSAYLLKQIFAYRDGNRVHDNEETNESLFNEYSEEDIHNLLAYLSILDDD</sequence>
<evidence type="ECO:0000256" key="7">
    <source>
        <dbReference type="ARBA" id="ARBA00023004"/>
    </source>
</evidence>
<proteinExistence type="predicted"/>
<dbReference type="Proteomes" id="UP000654401">
    <property type="component" value="Unassembled WGS sequence"/>
</dbReference>
<gene>
    <name evidence="11" type="ORF">H8D24_03825</name>
</gene>
<dbReference type="GO" id="GO:0005506">
    <property type="term" value="F:iron ion binding"/>
    <property type="evidence" value="ECO:0007669"/>
    <property type="project" value="InterPro"/>
</dbReference>
<evidence type="ECO:0000256" key="4">
    <source>
        <dbReference type="ARBA" id="ARBA00022723"/>
    </source>
</evidence>
<keyword evidence="2" id="KW-0813">Transport</keyword>
<feature type="binding site" description="covalent" evidence="8">
    <location>
        <position position="150"/>
    </location>
    <ligand>
        <name>heme c</name>
        <dbReference type="ChEBI" id="CHEBI:61717"/>
        <label>2</label>
    </ligand>
</feature>
<keyword evidence="7 9" id="KW-0408">Iron</keyword>
<keyword evidence="3 8" id="KW-0349">Heme</keyword>
<dbReference type="PANTHER" id="PTHR33751">
    <property type="entry name" value="CBB3-TYPE CYTOCHROME C OXIDASE SUBUNIT FIXP"/>
    <property type="match status" value="1"/>
</dbReference>
<evidence type="ECO:0000256" key="9">
    <source>
        <dbReference type="PIRSR" id="PIRSR000005-2"/>
    </source>
</evidence>
<accession>A0A8J6P7T1</accession>
<dbReference type="GO" id="GO:0020037">
    <property type="term" value="F:heme binding"/>
    <property type="evidence" value="ECO:0007669"/>
    <property type="project" value="InterPro"/>
</dbReference>
<feature type="binding site" description="covalent" evidence="8">
    <location>
        <position position="38"/>
    </location>
    <ligand>
        <name>heme c</name>
        <dbReference type="ChEBI" id="CHEBI:61717"/>
        <label>1</label>
    </ligand>
</feature>
<dbReference type="InterPro" id="IPR036909">
    <property type="entry name" value="Cyt_c-like_dom_sf"/>
</dbReference>
<name>A0A8J6P7T1_9GAMM</name>
<comment type="PTM">
    <text evidence="8">Binds 2 heme c groups covalently per subunit.</text>
</comment>
<keyword evidence="4 9" id="KW-0479">Metal-binding</keyword>
<dbReference type="PANTHER" id="PTHR33751:SF9">
    <property type="entry name" value="CYTOCHROME C4"/>
    <property type="match status" value="1"/>
</dbReference>
<reference evidence="11 12" key="1">
    <citation type="submission" date="2020-08" db="EMBL/GenBank/DDBJ databases">
        <title>Bridging the membrane lipid divide: bacteria of the FCB group superphylum have the potential to synthesize archaeal ether lipids.</title>
        <authorList>
            <person name="Villanueva L."/>
            <person name="Von Meijenfeldt F.A.B."/>
            <person name="Westbye A.B."/>
            <person name="Yadav S."/>
            <person name="Hopmans E.C."/>
            <person name="Dutilh B.E."/>
            <person name="Sinninghe Damste J.S."/>
        </authorList>
    </citation>
    <scope>NUCLEOTIDE SEQUENCE [LARGE SCALE GENOMIC DNA]</scope>
    <source>
        <strain evidence="11">NIOZ-UU100</strain>
    </source>
</reference>
<dbReference type="GO" id="GO:0042597">
    <property type="term" value="C:periplasmic space"/>
    <property type="evidence" value="ECO:0007669"/>
    <property type="project" value="UniProtKB-SubCell"/>
</dbReference>
<evidence type="ECO:0000313" key="11">
    <source>
        <dbReference type="EMBL" id="MBC8519522.1"/>
    </source>
</evidence>
<comment type="subcellular location">
    <subcellularLocation>
        <location evidence="1">Periplasm</location>
    </subcellularLocation>
</comment>
<feature type="domain" description="Cytochrome c" evidence="10">
    <location>
        <begin position="137"/>
        <end position="220"/>
    </location>
</feature>
<feature type="binding site" description="covalent" evidence="8">
    <location>
        <position position="35"/>
    </location>
    <ligand>
        <name>heme c</name>
        <dbReference type="ChEBI" id="CHEBI:61717"/>
        <label>1</label>
    </ligand>
</feature>
<dbReference type="Pfam" id="PF00034">
    <property type="entry name" value="Cytochrom_C"/>
    <property type="match status" value="2"/>
</dbReference>
<evidence type="ECO:0000256" key="3">
    <source>
        <dbReference type="ARBA" id="ARBA00022617"/>
    </source>
</evidence>
<dbReference type="PIRSF" id="PIRSF000005">
    <property type="entry name" value="Cytochrome_c4"/>
    <property type="match status" value="1"/>
</dbReference>
<keyword evidence="6" id="KW-0249">Electron transport</keyword>
<evidence type="ECO:0000256" key="2">
    <source>
        <dbReference type="ARBA" id="ARBA00022448"/>
    </source>
</evidence>
<feature type="binding site" description="axial binding residue" evidence="9">
    <location>
        <position position="39"/>
    </location>
    <ligand>
        <name>heme c</name>
        <dbReference type="ChEBI" id="CHEBI:61717"/>
        <label>1</label>
    </ligand>
    <ligandPart>
        <name>Fe</name>
        <dbReference type="ChEBI" id="CHEBI:18248"/>
    </ligandPart>
</feature>
<dbReference type="InterPro" id="IPR024167">
    <property type="entry name" value="Cytochrome_c4-like"/>
</dbReference>
<keyword evidence="5" id="KW-0574">Periplasm</keyword>
<feature type="domain" description="Cytochrome c" evidence="10">
    <location>
        <begin position="23"/>
        <end position="104"/>
    </location>
</feature>
<comment type="caution">
    <text evidence="11">The sequence shown here is derived from an EMBL/GenBank/DDBJ whole genome shotgun (WGS) entry which is preliminary data.</text>
</comment>
<dbReference type="PROSITE" id="PS51007">
    <property type="entry name" value="CYTC"/>
    <property type="match status" value="2"/>
</dbReference>
<feature type="binding site" description="axial binding residue" evidence="9">
    <location>
        <position position="79"/>
    </location>
    <ligand>
        <name>heme c</name>
        <dbReference type="ChEBI" id="CHEBI:61717"/>
        <label>1</label>
    </ligand>
    <ligandPart>
        <name>Fe</name>
        <dbReference type="ChEBI" id="CHEBI:18248"/>
    </ligandPart>
</feature>
<organism evidence="11 12">
    <name type="scientific">Candidatus Thiopontia autotrophica</name>
    <dbReference type="NCBI Taxonomy" id="2841688"/>
    <lineage>
        <taxon>Bacteria</taxon>
        <taxon>Pseudomonadati</taxon>
        <taxon>Pseudomonadota</taxon>
        <taxon>Gammaproteobacteria</taxon>
        <taxon>Candidatus Thiopontia</taxon>
    </lineage>
</organism>
<evidence type="ECO:0000313" key="12">
    <source>
        <dbReference type="Proteomes" id="UP000654401"/>
    </source>
</evidence>
<evidence type="ECO:0000256" key="1">
    <source>
        <dbReference type="ARBA" id="ARBA00004418"/>
    </source>
</evidence>
<dbReference type="EMBL" id="JACNFK010000024">
    <property type="protein sequence ID" value="MBC8519522.1"/>
    <property type="molecule type" value="Genomic_DNA"/>
</dbReference>
<feature type="binding site" description="axial binding residue" evidence="9">
    <location>
        <position position="154"/>
    </location>
    <ligand>
        <name>heme c</name>
        <dbReference type="ChEBI" id="CHEBI:61717"/>
        <label>2</label>
    </ligand>
    <ligandPart>
        <name>Fe</name>
        <dbReference type="ChEBI" id="CHEBI:18248"/>
    </ligandPart>
</feature>
<dbReference type="GO" id="GO:0009055">
    <property type="term" value="F:electron transfer activity"/>
    <property type="evidence" value="ECO:0007669"/>
    <property type="project" value="InterPro"/>
</dbReference>
<dbReference type="Gene3D" id="1.10.760.10">
    <property type="entry name" value="Cytochrome c-like domain"/>
    <property type="match status" value="2"/>
</dbReference>
<dbReference type="InterPro" id="IPR009056">
    <property type="entry name" value="Cyt_c-like_dom"/>
</dbReference>
<evidence type="ECO:0000256" key="5">
    <source>
        <dbReference type="ARBA" id="ARBA00022764"/>
    </source>
</evidence>
<evidence type="ECO:0000256" key="8">
    <source>
        <dbReference type="PIRSR" id="PIRSR000005-1"/>
    </source>
</evidence>
<evidence type="ECO:0000256" key="6">
    <source>
        <dbReference type="ARBA" id="ARBA00022982"/>
    </source>
</evidence>
<protein>
    <submittedName>
        <fullName evidence="11">C-type cytochrome</fullName>
    </submittedName>
</protein>
<evidence type="ECO:0000259" key="10">
    <source>
        <dbReference type="PROSITE" id="PS51007"/>
    </source>
</evidence>
<feature type="binding site" description="covalent" evidence="8">
    <location>
        <position position="153"/>
    </location>
    <ligand>
        <name>heme c</name>
        <dbReference type="ChEBI" id="CHEBI:61717"/>
        <label>2</label>
    </ligand>
</feature>